<feature type="transmembrane region" description="Helical" evidence="1">
    <location>
        <begin position="9"/>
        <end position="26"/>
    </location>
</feature>
<keyword evidence="1" id="KW-0472">Membrane</keyword>
<reference evidence="2" key="1">
    <citation type="submission" date="2016-12" db="EMBL/GenBank/DDBJ databases">
        <title>An insight into the sialome and mialome of the sand fly, Nyssomyia neivai.</title>
        <authorList>
            <person name="Sebastian V."/>
            <person name="Goulart T.M."/>
            <person name="Oliveira W."/>
            <person name="Calvo E."/>
            <person name="Oliveira L.F."/>
            <person name="Pinto M.C."/>
            <person name="Rosselino A.M."/>
            <person name="Ribeiro J.M."/>
        </authorList>
    </citation>
    <scope>NUCLEOTIDE SEQUENCE</scope>
</reference>
<evidence type="ECO:0000256" key="1">
    <source>
        <dbReference type="SAM" id="Phobius"/>
    </source>
</evidence>
<keyword evidence="1" id="KW-0812">Transmembrane</keyword>
<accession>A0A1L8D775</accession>
<keyword evidence="1" id="KW-1133">Transmembrane helix</keyword>
<dbReference type="EMBL" id="GFDF01011765">
    <property type="protein sequence ID" value="JAV02319.1"/>
    <property type="molecule type" value="Transcribed_RNA"/>
</dbReference>
<feature type="transmembrane region" description="Helical" evidence="1">
    <location>
        <begin position="46"/>
        <end position="75"/>
    </location>
</feature>
<sequence>MSKILHENFIFSFSQSFLSYIARIFFFEKIHNFQNIYIHNINDCKYFTISLIFFLQFFLTFAVSFCHVFSFYLYIFF</sequence>
<evidence type="ECO:0000313" key="2">
    <source>
        <dbReference type="EMBL" id="JAV02319.1"/>
    </source>
</evidence>
<name>A0A1L8D775_9DIPT</name>
<proteinExistence type="predicted"/>
<dbReference type="AlphaFoldDB" id="A0A1L8D775"/>
<organism evidence="2">
    <name type="scientific">Nyssomyia neivai</name>
    <dbReference type="NCBI Taxonomy" id="330878"/>
    <lineage>
        <taxon>Eukaryota</taxon>
        <taxon>Metazoa</taxon>
        <taxon>Ecdysozoa</taxon>
        <taxon>Arthropoda</taxon>
        <taxon>Hexapoda</taxon>
        <taxon>Insecta</taxon>
        <taxon>Pterygota</taxon>
        <taxon>Neoptera</taxon>
        <taxon>Endopterygota</taxon>
        <taxon>Diptera</taxon>
        <taxon>Nematocera</taxon>
        <taxon>Psychodoidea</taxon>
        <taxon>Psychodidae</taxon>
        <taxon>Nyssomyia</taxon>
    </lineage>
</organism>
<protein>
    <submittedName>
        <fullName evidence="2">Uncharacterized protein</fullName>
    </submittedName>
</protein>